<dbReference type="Gene3D" id="3.40.50.11340">
    <property type="match status" value="1"/>
</dbReference>
<comment type="subcellular location">
    <subcellularLocation>
        <location evidence="7">Golgi apparatus</location>
        <location evidence="7">Golgi stack membrane</location>
        <topology evidence="7">Single-pass type II membrane protein</topology>
    </subcellularLocation>
</comment>
<evidence type="ECO:0000256" key="4">
    <source>
        <dbReference type="ARBA" id="ARBA00023034"/>
    </source>
</evidence>
<dbReference type="InterPro" id="IPR004938">
    <property type="entry name" value="XG_FTase"/>
</dbReference>
<dbReference type="GO" id="GO:0009969">
    <property type="term" value="P:xyloglucan biosynthetic process"/>
    <property type="evidence" value="ECO:0007669"/>
    <property type="project" value="TreeGrafter"/>
</dbReference>
<keyword evidence="7" id="KW-1133">Transmembrane helix</keyword>
<evidence type="ECO:0000256" key="2">
    <source>
        <dbReference type="ARBA" id="ARBA00022676"/>
    </source>
</evidence>
<feature type="compositionally biased region" description="Gly residues" evidence="8">
    <location>
        <begin position="87"/>
        <end position="96"/>
    </location>
</feature>
<feature type="region of interest" description="Disordered" evidence="8">
    <location>
        <begin position="35"/>
        <end position="101"/>
    </location>
</feature>
<dbReference type="PANTHER" id="PTHR31889:SF54">
    <property type="entry name" value="FUCOSYLTRANSFERASE"/>
    <property type="match status" value="1"/>
</dbReference>
<keyword evidence="3 7" id="KW-0808">Transferase</keyword>
<evidence type="ECO:0000256" key="1">
    <source>
        <dbReference type="ARBA" id="ARBA00010481"/>
    </source>
</evidence>
<dbReference type="GO" id="GO:0032580">
    <property type="term" value="C:Golgi cisterna membrane"/>
    <property type="evidence" value="ECO:0007669"/>
    <property type="project" value="UniProtKB-SubCell"/>
</dbReference>
<comment type="similarity">
    <text evidence="1 7">Belongs to the glycosyltransferase 37 family.</text>
</comment>
<keyword evidence="6 7" id="KW-0961">Cell wall biogenesis/degradation</keyword>
<dbReference type="Pfam" id="PF03254">
    <property type="entry name" value="XG_FTase"/>
    <property type="match status" value="1"/>
</dbReference>
<dbReference type="GO" id="GO:0008107">
    <property type="term" value="F:galactoside 2-alpha-L-fucosyltransferase activity"/>
    <property type="evidence" value="ECO:0007669"/>
    <property type="project" value="InterPro"/>
</dbReference>
<dbReference type="EC" id="2.4.1.-" evidence="7"/>
<organism evidence="9">
    <name type="scientific">Ananas comosus var. bracteatus</name>
    <name type="common">red pineapple</name>
    <dbReference type="NCBI Taxonomy" id="296719"/>
    <lineage>
        <taxon>Eukaryota</taxon>
        <taxon>Viridiplantae</taxon>
        <taxon>Streptophyta</taxon>
        <taxon>Embryophyta</taxon>
        <taxon>Tracheophyta</taxon>
        <taxon>Spermatophyta</taxon>
        <taxon>Magnoliopsida</taxon>
        <taxon>Liliopsida</taxon>
        <taxon>Poales</taxon>
        <taxon>Bromeliaceae</taxon>
        <taxon>Bromelioideae</taxon>
        <taxon>Ananas</taxon>
    </lineage>
</organism>
<reference evidence="9" key="1">
    <citation type="submission" date="2020-07" db="EMBL/GenBank/DDBJ databases">
        <authorList>
            <person name="Lin J."/>
        </authorList>
    </citation>
    <scope>NUCLEOTIDE SEQUENCE</scope>
</reference>
<dbReference type="AlphaFoldDB" id="A0A6V7P8C4"/>
<protein>
    <recommendedName>
        <fullName evidence="7">Fucosyltransferase</fullName>
        <ecNumber evidence="7">2.4.1.-</ecNumber>
    </recommendedName>
</protein>
<dbReference type="PANTHER" id="PTHR31889">
    <property type="entry name" value="FUCOSYLTRANSFERASE 2-RELATED"/>
    <property type="match status" value="1"/>
</dbReference>
<keyword evidence="5" id="KW-0325">Glycoprotein</keyword>
<dbReference type="Gene3D" id="3.40.50.11350">
    <property type="match status" value="1"/>
</dbReference>
<feature type="compositionally biased region" description="Gly residues" evidence="8">
    <location>
        <begin position="49"/>
        <end position="70"/>
    </location>
</feature>
<evidence type="ECO:0000313" key="9">
    <source>
        <dbReference type="EMBL" id="CAD1827081.1"/>
    </source>
</evidence>
<feature type="transmembrane region" description="Helical" evidence="7">
    <location>
        <begin position="116"/>
        <end position="134"/>
    </location>
</feature>
<dbReference type="GO" id="GO:0071555">
    <property type="term" value="P:cell wall organization"/>
    <property type="evidence" value="ECO:0007669"/>
    <property type="project" value="UniProtKB-UniRule"/>
</dbReference>
<keyword evidence="2 7" id="KW-0328">Glycosyltransferase</keyword>
<dbReference type="GO" id="GO:0042546">
    <property type="term" value="P:cell wall biogenesis"/>
    <property type="evidence" value="ECO:0007669"/>
    <property type="project" value="InterPro"/>
</dbReference>
<accession>A0A6V7P8C4</accession>
<gene>
    <name evidence="9" type="ORF">CB5_LOCUS10292</name>
</gene>
<evidence type="ECO:0000256" key="6">
    <source>
        <dbReference type="ARBA" id="ARBA00023316"/>
    </source>
</evidence>
<dbReference type="EMBL" id="LR862146">
    <property type="protein sequence ID" value="CAD1827081.1"/>
    <property type="molecule type" value="Genomic_DNA"/>
</dbReference>
<name>A0A6V7P8C4_ANACO</name>
<proteinExistence type="inferred from homology"/>
<evidence type="ECO:0000256" key="8">
    <source>
        <dbReference type="SAM" id="MobiDB-lite"/>
    </source>
</evidence>
<dbReference type="FunFam" id="3.40.50.11340:FF:000005">
    <property type="entry name" value="Galactoside 2-alpha-L-fucosyltransferase"/>
    <property type="match status" value="1"/>
</dbReference>
<evidence type="ECO:0000256" key="3">
    <source>
        <dbReference type="ARBA" id="ARBA00022679"/>
    </source>
</evidence>
<comment type="function">
    <text evidence="7">May be involved in cell wall biosynthesis.</text>
</comment>
<evidence type="ECO:0000256" key="5">
    <source>
        <dbReference type="ARBA" id="ARBA00023180"/>
    </source>
</evidence>
<sequence length="646" mass="72203">MHVNIYISYLTFSNRKAEEVEGESRTKVGVTGVGRWGRSIDADPAVASGGRGEAGGGGGDRGGGGGGGAGDGDEADAEPAGADRSRCGGGGGGGGGEEAEEEKKRAAWRWAARREMAMVVAFLLSLPLLVYLLGGRWSGSSAVATSLASRRDGDEAIGAGGSINTSSTTSPISEDKLLDGLLSPVFDEQSCMSRYRSSLYRKPSPFPLSPYLTKRLRTYEAYHKRCGPNTRRYRRAIKQLKSGRNIREMECKYVVWYPCNGLGNRMLTLASTFLYALLTNRVLLTYVTKESQNLFCEPFPGSSWLLPSDFPIQDTYNFRKDAPQSYVNMLRNKVIDNSVNVSAESLPAYIYLHLEQFRLRLENNIFCEDDQLTLGKFNWMILKSDSYFVPALFLMPSYEEELRRLFPVKESVFHHLGRYLFHPTNPVWGIISRYYEAYLAKADEKLGLQIRIFPEAPMSFEDMYDQILACSRKEKLLPEISTTEPFVNSTSNKTKVKAILITSLYPGYYEKLKSMYYVNPTATGEVVAMYQPSHEELQHTEAQNHNQKALAEMYLLSYCDNVVMSAWSTFGYVAHGLAGLKPWILLRPRWMQKKADPACVRSMSVEPCLHSPPNLDCKAKKDVDAATLVPYVRHCEDVSFGLKLFS</sequence>
<keyword evidence="7" id="KW-0812">Transmembrane</keyword>
<keyword evidence="4 7" id="KW-0333">Golgi apparatus</keyword>
<keyword evidence="7" id="KW-0472">Membrane</keyword>
<evidence type="ECO:0000256" key="7">
    <source>
        <dbReference type="RuleBase" id="RU367004"/>
    </source>
</evidence>